<dbReference type="InterPro" id="IPR023213">
    <property type="entry name" value="CAT-like_dom_sf"/>
</dbReference>
<dbReference type="FunFam" id="3.40.50.12780:FF:000012">
    <property type="entry name" value="Non-ribosomal peptide synthetase"/>
    <property type="match status" value="2"/>
</dbReference>
<dbReference type="FunFam" id="2.30.38.10:FF:000001">
    <property type="entry name" value="Non-ribosomal peptide synthetase PvdI"/>
    <property type="match status" value="1"/>
</dbReference>
<dbReference type="PANTHER" id="PTHR45527:SF1">
    <property type="entry name" value="FATTY ACID SYNTHASE"/>
    <property type="match status" value="1"/>
</dbReference>
<dbReference type="EMBL" id="BMCU01000002">
    <property type="protein sequence ID" value="GGG10391.1"/>
    <property type="molecule type" value="Genomic_DNA"/>
</dbReference>
<dbReference type="Gene3D" id="1.10.1200.10">
    <property type="entry name" value="ACP-like"/>
    <property type="match status" value="3"/>
</dbReference>
<dbReference type="RefSeq" id="WP_229745978.1">
    <property type="nucleotide sequence ID" value="NZ_BMCU01000002.1"/>
</dbReference>
<dbReference type="InterPro" id="IPR045851">
    <property type="entry name" value="AMP-bd_C_sf"/>
</dbReference>
<dbReference type="FunFam" id="3.40.50.980:FF:000002">
    <property type="entry name" value="Enterobactin synthetase component F"/>
    <property type="match status" value="1"/>
</dbReference>
<dbReference type="Pfam" id="PF13193">
    <property type="entry name" value="AMP-binding_C"/>
    <property type="match status" value="2"/>
</dbReference>
<dbReference type="GO" id="GO:0008610">
    <property type="term" value="P:lipid biosynthetic process"/>
    <property type="evidence" value="ECO:0007669"/>
    <property type="project" value="UniProtKB-ARBA"/>
</dbReference>
<evidence type="ECO:0000313" key="7">
    <source>
        <dbReference type="Proteomes" id="UP000654257"/>
    </source>
</evidence>
<dbReference type="InterPro" id="IPR001031">
    <property type="entry name" value="Thioesterase"/>
</dbReference>
<organism evidence="6 7">
    <name type="scientific">Rhodococcoides trifolii</name>
    <dbReference type="NCBI Taxonomy" id="908250"/>
    <lineage>
        <taxon>Bacteria</taxon>
        <taxon>Bacillati</taxon>
        <taxon>Actinomycetota</taxon>
        <taxon>Actinomycetes</taxon>
        <taxon>Mycobacteriales</taxon>
        <taxon>Nocardiaceae</taxon>
        <taxon>Rhodococcoides</taxon>
    </lineage>
</organism>
<comment type="cofactor">
    <cofactor evidence="1">
        <name>pantetheine 4'-phosphate</name>
        <dbReference type="ChEBI" id="CHEBI:47942"/>
    </cofactor>
</comment>
<feature type="domain" description="Carrier" evidence="5">
    <location>
        <begin position="2038"/>
        <end position="2113"/>
    </location>
</feature>
<dbReference type="Gene3D" id="2.30.38.10">
    <property type="entry name" value="Luciferase, Domain 3"/>
    <property type="match status" value="3"/>
</dbReference>
<dbReference type="GO" id="GO:0031177">
    <property type="term" value="F:phosphopantetheine binding"/>
    <property type="evidence" value="ECO:0007669"/>
    <property type="project" value="InterPro"/>
</dbReference>
<dbReference type="InterPro" id="IPR025110">
    <property type="entry name" value="AMP-bd_C"/>
</dbReference>
<accession>A0A917FWS3</accession>
<evidence type="ECO:0000259" key="5">
    <source>
        <dbReference type="PROSITE" id="PS50075"/>
    </source>
</evidence>
<dbReference type="FunFam" id="3.30.300.30:FF:000010">
    <property type="entry name" value="Enterobactin synthetase component F"/>
    <property type="match status" value="1"/>
</dbReference>
<dbReference type="InterPro" id="IPR006162">
    <property type="entry name" value="Ppantetheine_attach_site"/>
</dbReference>
<keyword evidence="7" id="KW-1185">Reference proteome</keyword>
<evidence type="ECO:0000256" key="3">
    <source>
        <dbReference type="ARBA" id="ARBA00022553"/>
    </source>
</evidence>
<reference evidence="6" key="2">
    <citation type="submission" date="2020-09" db="EMBL/GenBank/DDBJ databases">
        <authorList>
            <person name="Sun Q."/>
            <person name="Sedlacek I."/>
        </authorList>
    </citation>
    <scope>NUCLEOTIDE SEQUENCE</scope>
    <source>
        <strain evidence="6">CCM 7905</strain>
    </source>
</reference>
<dbReference type="CDD" id="cd19540">
    <property type="entry name" value="LCL_NRPS-like"/>
    <property type="match status" value="3"/>
</dbReference>
<dbReference type="CDD" id="cd17646">
    <property type="entry name" value="A_NRPS_AB3403-like"/>
    <property type="match status" value="1"/>
</dbReference>
<dbReference type="NCBIfam" id="NF003417">
    <property type="entry name" value="PRK04813.1"/>
    <property type="match status" value="4"/>
</dbReference>
<dbReference type="InterPro" id="IPR010071">
    <property type="entry name" value="AA_adenyl_dom"/>
</dbReference>
<feature type="compositionally biased region" description="Polar residues" evidence="4">
    <location>
        <begin position="1"/>
        <end position="12"/>
    </location>
</feature>
<dbReference type="InterPro" id="IPR020845">
    <property type="entry name" value="AMP-binding_CS"/>
</dbReference>
<dbReference type="PANTHER" id="PTHR45527">
    <property type="entry name" value="NONRIBOSOMAL PEPTIDE SYNTHETASE"/>
    <property type="match status" value="1"/>
</dbReference>
<protein>
    <recommendedName>
        <fullName evidence="5">Carrier domain-containing protein</fullName>
    </recommendedName>
</protein>
<dbReference type="InterPro" id="IPR020806">
    <property type="entry name" value="PKS_PP-bd"/>
</dbReference>
<dbReference type="Pfam" id="PF00975">
    <property type="entry name" value="Thioesterase"/>
    <property type="match status" value="1"/>
</dbReference>
<dbReference type="Gene3D" id="3.40.50.1820">
    <property type="entry name" value="alpha/beta hydrolase"/>
    <property type="match status" value="1"/>
</dbReference>
<dbReference type="NCBIfam" id="TIGR01733">
    <property type="entry name" value="AA-adenyl-dom"/>
    <property type="match status" value="4"/>
</dbReference>
<dbReference type="Gene3D" id="3.40.50.12780">
    <property type="entry name" value="N-terminal domain of ligase-like"/>
    <property type="match status" value="1"/>
</dbReference>
<dbReference type="InterPro" id="IPR036736">
    <property type="entry name" value="ACP-like_sf"/>
</dbReference>
<dbReference type="Gene3D" id="3.30.559.10">
    <property type="entry name" value="Chloramphenicol acetyltransferase-like domain"/>
    <property type="match status" value="4"/>
</dbReference>
<dbReference type="SMART" id="SM00823">
    <property type="entry name" value="PKS_PP"/>
    <property type="match status" value="4"/>
</dbReference>
<dbReference type="SUPFAM" id="SSF53474">
    <property type="entry name" value="alpha/beta-Hydrolases"/>
    <property type="match status" value="1"/>
</dbReference>
<feature type="domain" description="Carrier" evidence="5">
    <location>
        <begin position="989"/>
        <end position="1064"/>
    </location>
</feature>
<feature type="domain" description="Carrier" evidence="5">
    <location>
        <begin position="4151"/>
        <end position="4226"/>
    </location>
</feature>
<evidence type="ECO:0000256" key="4">
    <source>
        <dbReference type="SAM" id="MobiDB-lite"/>
    </source>
</evidence>
<dbReference type="InterPro" id="IPR001242">
    <property type="entry name" value="Condensation_dom"/>
</dbReference>
<proteinExistence type="predicted"/>
<dbReference type="Gene3D" id="3.30.300.30">
    <property type="match status" value="4"/>
</dbReference>
<dbReference type="Gene3D" id="3.30.559.30">
    <property type="entry name" value="Nonribosomal peptide synthetase, condensation domain"/>
    <property type="match status" value="4"/>
</dbReference>
<dbReference type="Pfam" id="PF00668">
    <property type="entry name" value="Condensation"/>
    <property type="match status" value="4"/>
</dbReference>
<dbReference type="Pfam" id="PF00550">
    <property type="entry name" value="PP-binding"/>
    <property type="match status" value="4"/>
</dbReference>
<dbReference type="FunFam" id="3.40.50.980:FF:000001">
    <property type="entry name" value="Non-ribosomal peptide synthetase"/>
    <property type="match status" value="4"/>
</dbReference>
<evidence type="ECO:0000256" key="2">
    <source>
        <dbReference type="ARBA" id="ARBA00022450"/>
    </source>
</evidence>
<keyword evidence="3" id="KW-0597">Phosphoprotein</keyword>
<dbReference type="SUPFAM" id="SSF52777">
    <property type="entry name" value="CoA-dependent acyltransferases"/>
    <property type="match status" value="8"/>
</dbReference>
<dbReference type="GO" id="GO:0003824">
    <property type="term" value="F:catalytic activity"/>
    <property type="evidence" value="ECO:0007669"/>
    <property type="project" value="InterPro"/>
</dbReference>
<dbReference type="PROSITE" id="PS00455">
    <property type="entry name" value="AMP_BINDING"/>
    <property type="match status" value="4"/>
</dbReference>
<reference evidence="6" key="1">
    <citation type="journal article" date="2014" name="Int. J. Syst. Evol. Microbiol.">
        <title>Complete genome sequence of Corynebacterium casei LMG S-19264T (=DSM 44701T), isolated from a smear-ripened cheese.</title>
        <authorList>
            <consortium name="US DOE Joint Genome Institute (JGI-PGF)"/>
            <person name="Walter F."/>
            <person name="Albersmeier A."/>
            <person name="Kalinowski J."/>
            <person name="Ruckert C."/>
        </authorList>
    </citation>
    <scope>NUCLEOTIDE SEQUENCE</scope>
    <source>
        <strain evidence="6">CCM 7905</strain>
    </source>
</reference>
<dbReference type="PROSITE" id="PS00012">
    <property type="entry name" value="PHOSPHOPANTETHEINE"/>
    <property type="match status" value="3"/>
</dbReference>
<evidence type="ECO:0000313" key="6">
    <source>
        <dbReference type="EMBL" id="GGG10391.1"/>
    </source>
</evidence>
<dbReference type="Proteomes" id="UP000654257">
    <property type="component" value="Unassembled WGS sequence"/>
</dbReference>
<dbReference type="InterPro" id="IPR042099">
    <property type="entry name" value="ANL_N_sf"/>
</dbReference>
<comment type="caution">
    <text evidence="6">The sequence shown here is derived from an EMBL/GenBank/DDBJ whole genome shotgun (WGS) entry which is preliminary data.</text>
</comment>
<dbReference type="GO" id="GO:0043041">
    <property type="term" value="P:amino acid activation for nonribosomal peptide biosynthetic process"/>
    <property type="evidence" value="ECO:0007669"/>
    <property type="project" value="TreeGrafter"/>
</dbReference>
<dbReference type="Gene3D" id="3.40.50.980">
    <property type="match status" value="6"/>
</dbReference>
<dbReference type="GO" id="GO:0072330">
    <property type="term" value="P:monocarboxylic acid biosynthetic process"/>
    <property type="evidence" value="ECO:0007669"/>
    <property type="project" value="UniProtKB-ARBA"/>
</dbReference>
<evidence type="ECO:0000256" key="1">
    <source>
        <dbReference type="ARBA" id="ARBA00001957"/>
    </source>
</evidence>
<name>A0A917FWS3_9NOCA</name>
<dbReference type="GO" id="GO:0005829">
    <property type="term" value="C:cytosol"/>
    <property type="evidence" value="ECO:0007669"/>
    <property type="project" value="TreeGrafter"/>
</dbReference>
<sequence length="4503" mass="483165">MPSSAETENNPTARRRSGGAESASDAATLDPIPLSPAQTSLWFAQKLAPEVPLTVAQYVDIHGDLDVDLLELAGNQAGAELQSGRIRLVEIDGQPYQVVDPEASIHSTRMDVRREADPIAHALAWMQEEMRRPVDIDRDPLTVNVFLRVADDRYLWYTRMHHIAGDGFGAMTAMNRVAELYTDKAAGRESVTSTASPLAKIYESERAYRQSTRFETDRTYWAAEVFGLADSFGLSDRTAPAEPNRLRENAVLDASVNELLADAATRFDASAAAVVAAAFAAYLHRITGSADVVLSLPVSVRTTAALRRSGGMVSNVVPIRIHIDSDTNLGDLVDAVTLRITGALRHQKYRHEDIRRDHGTASMHRGFFGPMVNIMLFDWQVRLGDLKGDLHLLSSGPIEDLTFNVYNSDAGARLNIDFEANPALYGTDELRGHHRRFLAFFENLLGRGSRTRISGLDVIEPDERRQVLDTWNDTAHAVPATTLPDLFAAQVRRTPHAVALEFENDTLTYAELDRRSNALARILIGRGVGPERSVALAMRRSLDLVVAMYAVIKTGGAYVPLDPDHPADRLAYVLDSAAPVCVLTSTRDRPTLPGDTVRIDVDTTSLDGIDRSEITDDERVTPLHRDNTAYVIYTSGSTGRPKGVAVPHSGIVNRLLWMQERYPLDRTDAVLQKTPATFDVSVWEFFWPLQAGARLVVATPDGHRDPRYLARVISEKKITTAHFVPSMLSAFVSEPASADAVPKLRRVFCSGEALAPDTATRFSALGGRELHNLYGPTEASVDVSHYTYRPGDTTVPIGSPVWNTGLYVLDARLEPVPVGVAGELYLAGTQLARGYVARPDLTADRFVASPYGRSGQRLYRTGDLAKWRADGHVEYLGRTDFQVKIRGLRIELGEVESALMDQPAVDHAVAVAHTDDRGETELVAYVASANSHRIVPADLTTELSQVLPAYMVPTLFMVLDEMPLSANGKVDRKALPAPQREVSTAPSVPPRTSVEQQIADTIADVVGVPQPGVHDSFFEIGGNSLLATQVVSRLSSDLGTDVTIRDLFEAPSVAALADRIGHPTTDDSDTRLPLVAGPRPEQIPLSPAQQRLWFLNRFDPASPAYNMPFAIRMTGDVDRDALASALTDVLDRHESLRTTFPDSTDGPHQIVHAADVAELDTDDVREAALRERLIAAATTGFDVTVDRPMRVTLLRVIDADAPTHVLAIVLHHIAADGFSFGPLAADVMTAYTARVAGDAPAWAPLPVQYADYSIWQRASLGDENDPTSTARKQIDYWTTQLAGVAEVVDLPADRPRPPAPTYRGAQHTVTVDADVHRSLAALAGDRSASMFMVLHAALSVLIGRLADVDDVTIGSPIAGRGDRALDAVVGMFVNTLVLRSAPAPHVRFVDLLREVRDTDLEAFAHADVPFERIVDAVSTTRSTASHPLFQVALSFENTAPTRVELPGMTVEVDEIVSDTAKFDLSVSVSESFSSGRPAGLSLTFGYAVDLFDPETAAAFATRLTAVLEAVAADPNTSVGDIDLLSEHERSALVPFSGGPSGQSGTLAELLTRAARVHPDSAAVEFGSEKMTYRELDERSTLLARVLTAQGVGPESLVLLALGRSVESITALWAVAKAGGAFVPVDPRYPSDRIEHMIRDSGARIGLTVREHTAQLPGAVHWIELDAEPVVTLDPEEKLDPVVRVDNPAYLIYTSGSTGVPKAVVVTHRGIADLAATQVERYRIGAASRTLHFASPSFDASMLELLMGFAAGATVVIAPSTVYGGAELTTLLREKRVTHAFVTPAALETCDPSGLVDLEFVGVGGDVCNPDLVTRWAPGRVMRNLYGPTEATVVATMTAPLEADRPVTIGTPLPGVTALVLDRRLHPTPAGVRGELYLAGPALARGYLGRTALSSERFVANPYGDTGERMYRTGDVVAVTDSHEITYLGRSDDQVKIRGHRIELTEIDAVLLREPAVTFAFTTTHVSETGVTRLAAYVCVRGPVSVEELTTRAAATLPSYMVPASITVLDTLPLTPAGKIDKKSLPEPVFAAVEHEYRAPTTTLEHDVARVFADVLGVTEVGLDDDFFASGGNSLMATRVTAQLSAVLGTDVAVRVLFEAPTVEAFASRLDELERDDSRAPLVAVPAAERPDVVPLSLAQQRLWFLNRFDAGSNAYNISFAVRLSGALDVDAMDAALADLVRRHETLRTRYPDSDHGPRQEVLTDVVPTLERRRVSDSVVAESIRSFASAGFDLTTDTPLRTALFETGPDRHVLAFVVHHIAADGWSLGPLARDVMTAYTARAAGSTPAWSPLPVQYTDFSLWQRTMLGDESDPRSRAAQQLAYWTTALDGLPDEVTLPVDRPRPALPTYRAGVHPFEVNADVVGALSALAARTGSSLFMVVHTALAVLLARLADTDDVAIGTPIAGRGDSRLDDLVGMFVNTLVLRSTVRSADTFEELLARTRTTDLDAFANADLPFERLVDAVSPTRSSGRHPLVQVVLAFATAADDVVELPGLTVEADEIDIEKSKFDLELRVSQRGDAAAFQFGYTRDLYDADTIDSVAQRLVRLLTAVAADASVVVGDIDLLVDGEREDLVDRRGAAGARAETLASMIETVTRRDPDGIAVTFDPSHGRNAESALALSYRDLDERSNQLARFLIDRGAGPETIVALGLSRSIESVVAMVAVTKSGAAWVPVDPKYPHDRIAHMVTDSGAAFGLTTTAHADTLPTDIDWFALDDTVVGDDLTQRSTASLPSRTSVDNPAYVIYTSGSTGVPKGVVVTHSGLSNFADEERERFSVTPDSRTLHFASPSFDASVLELLLAIRAGATLVIAPSDVYGGRELAELIERAGVTHAFVTPAALATVDIAPGDLPSLRTVVVGGDACSADLVTRWSEGREMFNGYGPTEATIVASIAELRSAEPVTIGRPIRGVRATVLNARLAPVPNGVTGELYLSGVGLARGYLNRSGLSASRFVADPHGRDGERMYRTGDVVRWTADGALEFVGRADDQVKLRGFRIELGEIDSALTGLSDITFAHTVVHEGSTLASYVVARTGAVLDTQSVTTSLQSVLPPHMVPASITVLDTVPLTPVGKLDKRALPAPVFASAGGEFEAPRTGLETVVAEIFADVVGADRDGIGRSDHFFELGGNSLLATQVVSRIATATDVRIGVRSLFEHPTVAALAEAVATSAATAGPALTTQQRPQHIPLSAAQRRLWFLNRFDATSGAYNVPFAVRLTGDLDVPALGMAIADLRRRHESLRTVFPDSTNGPHQVILDADSVEANLAVETVSAADLAGRVRELASAGFDVTTEAPMRSYLLTTGRAEYVLVISLHHIAADGWSLAPLTADLVAAYTARTAGTAPTLPELPVQYADYSIWQEKRLGDETDPDSVAASQLAFWTEALTGAPDRIDLPTDRPRPRVPSYRGASTSVDIDAALHRRLLDLAQGENATLFMVLHTALAILLGRLSGRTDISIGTAVAGRGDEALDRMIGMFVNTLVLRTDVEPAANVSDTLRRVRSVDLDAYAHPDVAFERLVEVLRPTRSTSHHPLFQVMLSHRTDTVTSASVGGLELAAADIAVGIAKFDLQFTVTERENAGGLSIAVDYATDLFDASTATDMLRRFTAVLSTAASNPGKPLGDIDLLSSDEHRELAPVCVADTDPDPAITLPVAFTRALVGARDRIAVEYAGEALTYAELDARSNALARLLVRRGVGPETFVALALTRSIESVTTVLAVTKAGGAFVPIDPTYPSARIEHMLTDSAAPLGITITAHRETVAAGTATTWIALDDEDTRSTLARESTDPLTDLDRSGTLTLSHPAYVIYTSGSTGTPKGVVVTHGGLSNFAAELKDRFSVQPESRILHFATPSFDAAVMDQLFAYGAGATLVIAPPAVYGGTELSELFGSERITHAFITTAALATADPAAATSLTHVLVGGEACPPELVEKWAPGRNLYNVYGPTETTIVATMGSPMTPGAPVTIGEPIRGVSALVLDSRLNPVSVGVVGELYLAGPEVARGYHDRTALTAGRFVADPCGKPGERMYRTGDLVRWARVGSDLELVYVGRSDHQVKIRGFRIELGEIDAAVDGYADTEFSVTMGLARDSGDTALVTYVLPRAGTAIDVDALRRHVGARVPSYMVPQSITVLDSLPLTAVGKLDRKALPEPDFSATAVHRSPGTPTEVAVCLAFSTVLGANEIGVDDNFFELGGTSLLGTRVVTELRDALGVTVPMQWLFTDSSAAGLARRIDESSHLSSAEVAASVEDSFDTILPIRPKGSHSPLFCVHPAFGLSWSYTGLLAHLDTEQPVYGLQAPMISGESGPFDSIEDVARHYVREIRSIQPHGPYNLLGWSLGGLIAHAMAVQLRSVGEDVAFLSMLDSYVLADRYLESATPSVRDLIEEFTGHVLPDGLEPTVADAAEVLRAQGGPAATLTTDTLERLYDAYVNGTELAHSFRPARFDGDVVFFTAVDDEVNRNDHTRNASAWRAHVGGGIVDYAVDSAHVAMTEPAALAQIGPAVEKHLALTRRTA</sequence>
<dbReference type="PROSITE" id="PS50075">
    <property type="entry name" value="CARRIER"/>
    <property type="match status" value="4"/>
</dbReference>
<feature type="region of interest" description="Disordered" evidence="4">
    <location>
        <begin position="1"/>
        <end position="31"/>
    </location>
</feature>
<dbReference type="Pfam" id="PF00501">
    <property type="entry name" value="AMP-binding"/>
    <property type="match status" value="4"/>
</dbReference>
<feature type="domain" description="Carrier" evidence="5">
    <location>
        <begin position="3091"/>
        <end position="3168"/>
    </location>
</feature>
<dbReference type="InterPro" id="IPR029058">
    <property type="entry name" value="AB_hydrolase_fold"/>
</dbReference>
<keyword evidence="2" id="KW-0596">Phosphopantetheine</keyword>
<dbReference type="InterPro" id="IPR009081">
    <property type="entry name" value="PP-bd_ACP"/>
</dbReference>
<dbReference type="InterPro" id="IPR000873">
    <property type="entry name" value="AMP-dep_synth/lig_dom"/>
</dbReference>
<dbReference type="SUPFAM" id="SSF56801">
    <property type="entry name" value="Acetyl-CoA synthetase-like"/>
    <property type="match status" value="4"/>
</dbReference>
<gene>
    <name evidence="6" type="ORF">GCM10007304_25670</name>
</gene>
<dbReference type="SUPFAM" id="SSF47336">
    <property type="entry name" value="ACP-like"/>
    <property type="match status" value="4"/>
</dbReference>
<dbReference type="FunFam" id="1.10.1200.10:FF:000016">
    <property type="entry name" value="Non-ribosomal peptide synthase"/>
    <property type="match status" value="1"/>
</dbReference>
<dbReference type="GO" id="GO:0044550">
    <property type="term" value="P:secondary metabolite biosynthetic process"/>
    <property type="evidence" value="ECO:0007669"/>
    <property type="project" value="UniProtKB-ARBA"/>
</dbReference>